<evidence type="ECO:0000313" key="1">
    <source>
        <dbReference type="EMBL" id="MBC9712472.1"/>
    </source>
</evidence>
<dbReference type="EMBL" id="JACTVJ010000004">
    <property type="protein sequence ID" value="MBC9712472.1"/>
    <property type="molecule type" value="Genomic_DNA"/>
</dbReference>
<keyword evidence="2" id="KW-1185">Reference proteome</keyword>
<organism evidence="1 2">
    <name type="scientific">Streptomyces polyasparticus</name>
    <dbReference type="NCBI Taxonomy" id="2767826"/>
    <lineage>
        <taxon>Bacteria</taxon>
        <taxon>Bacillati</taxon>
        <taxon>Actinomycetota</taxon>
        <taxon>Actinomycetes</taxon>
        <taxon>Kitasatosporales</taxon>
        <taxon>Streptomycetaceae</taxon>
        <taxon>Streptomyces</taxon>
    </lineage>
</organism>
<sequence length="116" mass="12597">MKIEIPADATEAKGAVRVNPQEDQYLLSFVTSTTQAKATADLLHAEDPLSSTHKGTASGEVFKHLGLPAPESLNPVQWTGVCPPCVSDASRSAFQWIEIYVEPLPSEKARVYLQAF</sequence>
<reference evidence="1 2" key="1">
    <citation type="submission" date="2020-08" db="EMBL/GenBank/DDBJ databases">
        <title>Genemic of Streptomyces polyaspartic.</title>
        <authorList>
            <person name="Liu W."/>
        </authorList>
    </citation>
    <scope>NUCLEOTIDE SEQUENCE [LARGE SCALE GENOMIC DNA]</scope>
    <source>
        <strain evidence="1 2">TRM66268-LWL</strain>
    </source>
</reference>
<dbReference type="Proteomes" id="UP000642284">
    <property type="component" value="Unassembled WGS sequence"/>
</dbReference>
<protein>
    <submittedName>
        <fullName evidence="1">Uncharacterized protein</fullName>
    </submittedName>
</protein>
<comment type="caution">
    <text evidence="1">The sequence shown here is derived from an EMBL/GenBank/DDBJ whole genome shotgun (WGS) entry which is preliminary data.</text>
</comment>
<name>A0ABR7SBW8_9ACTN</name>
<evidence type="ECO:0000313" key="2">
    <source>
        <dbReference type="Proteomes" id="UP000642284"/>
    </source>
</evidence>
<gene>
    <name evidence="1" type="ORF">H9Y04_07790</name>
</gene>
<proteinExistence type="predicted"/>
<accession>A0ABR7SBW8</accession>